<dbReference type="EMBL" id="NFIE01000001">
    <property type="protein sequence ID" value="OUN89783.1"/>
    <property type="molecule type" value="Genomic_DNA"/>
</dbReference>
<feature type="transmembrane region" description="Helical" evidence="2">
    <location>
        <begin position="87"/>
        <end position="108"/>
    </location>
</feature>
<dbReference type="Proteomes" id="UP000195781">
    <property type="component" value="Unassembled WGS sequence"/>
</dbReference>
<evidence type="ECO:0000259" key="3">
    <source>
        <dbReference type="Pfam" id="PF13240"/>
    </source>
</evidence>
<dbReference type="Pfam" id="PF13240">
    <property type="entry name" value="Zn_Ribbon_1"/>
    <property type="match status" value="1"/>
</dbReference>
<gene>
    <name evidence="4" type="ORF">B5G02_00040</name>
</gene>
<dbReference type="InterPro" id="IPR026870">
    <property type="entry name" value="Zinc_ribbon_dom"/>
</dbReference>
<dbReference type="RefSeq" id="WP_019239098.1">
    <property type="nucleotide sequence ID" value="NZ_CABKRW010000077.1"/>
</dbReference>
<feature type="transmembrane region" description="Helical" evidence="2">
    <location>
        <begin position="156"/>
        <end position="173"/>
    </location>
</feature>
<feature type="transmembrane region" description="Helical" evidence="2">
    <location>
        <begin position="132"/>
        <end position="149"/>
    </location>
</feature>
<proteinExistence type="predicted"/>
<sequence length="206" mass="20967">MFCPKCGAKNEDGAKFCGACGAPIPQPASAPAPDAQPAGAPAPGQVPGPVPGPVPGSAPTPSPIASGASQLGSLAGNLGGILPLARIIAGAVLVIAFFLPFYSIYGIFDMSPMQMTFGVDFYGSHIDGEIRNLYYLIPGIGTLIAAFVYKNKQGDIATLAAGVLGLIFLFITLEDGVSLAFGGWLYVLASIVCIAIGALQLIANRK</sequence>
<feature type="compositionally biased region" description="Pro residues" evidence="1">
    <location>
        <begin position="44"/>
        <end position="62"/>
    </location>
</feature>
<keyword evidence="2" id="KW-0472">Membrane</keyword>
<feature type="transmembrane region" description="Helical" evidence="2">
    <location>
        <begin position="179"/>
        <end position="203"/>
    </location>
</feature>
<protein>
    <submittedName>
        <fullName evidence="4">Zinc ribbon domain-containing protein</fullName>
    </submittedName>
</protein>
<organism evidence="4 5">
    <name type="scientific">[Collinsella] massiliensis</name>
    <dbReference type="NCBI Taxonomy" id="1232426"/>
    <lineage>
        <taxon>Bacteria</taxon>
        <taxon>Bacillati</taxon>
        <taxon>Actinomycetota</taxon>
        <taxon>Coriobacteriia</taxon>
        <taxon>Coriobacteriales</taxon>
        <taxon>Coriobacteriaceae</taxon>
        <taxon>Enorma</taxon>
    </lineage>
</organism>
<keyword evidence="2" id="KW-0812">Transmembrane</keyword>
<keyword evidence="5" id="KW-1185">Reference proteome</keyword>
<dbReference type="AlphaFoldDB" id="A0A1Y3XW29"/>
<evidence type="ECO:0000313" key="4">
    <source>
        <dbReference type="EMBL" id="OUN89783.1"/>
    </source>
</evidence>
<feature type="compositionally biased region" description="Low complexity" evidence="1">
    <location>
        <begin position="31"/>
        <end position="43"/>
    </location>
</feature>
<keyword evidence="2" id="KW-1133">Transmembrane helix</keyword>
<feature type="domain" description="Zinc-ribbon" evidence="3">
    <location>
        <begin position="2"/>
        <end position="24"/>
    </location>
</feature>
<feature type="region of interest" description="Disordered" evidence="1">
    <location>
        <begin position="28"/>
        <end position="62"/>
    </location>
</feature>
<name>A0A1Y3XW29_9ACTN</name>
<evidence type="ECO:0000313" key="5">
    <source>
        <dbReference type="Proteomes" id="UP000195781"/>
    </source>
</evidence>
<reference evidence="5" key="1">
    <citation type="submission" date="2017-04" db="EMBL/GenBank/DDBJ databases">
        <title>Function of individual gut microbiota members based on whole genome sequencing of pure cultures obtained from chicken caecum.</title>
        <authorList>
            <person name="Medvecky M."/>
            <person name="Cejkova D."/>
            <person name="Polansky O."/>
            <person name="Karasova D."/>
            <person name="Kubasova T."/>
            <person name="Cizek A."/>
            <person name="Rychlik I."/>
        </authorList>
    </citation>
    <scope>NUCLEOTIDE SEQUENCE [LARGE SCALE GENOMIC DNA]</scope>
    <source>
        <strain evidence="5">An5</strain>
    </source>
</reference>
<evidence type="ECO:0000256" key="2">
    <source>
        <dbReference type="SAM" id="Phobius"/>
    </source>
</evidence>
<comment type="caution">
    <text evidence="4">The sequence shown here is derived from an EMBL/GenBank/DDBJ whole genome shotgun (WGS) entry which is preliminary data.</text>
</comment>
<accession>A0A1Y3XW29</accession>
<evidence type="ECO:0000256" key="1">
    <source>
        <dbReference type="SAM" id="MobiDB-lite"/>
    </source>
</evidence>